<dbReference type="GO" id="GO:0071949">
    <property type="term" value="F:FAD binding"/>
    <property type="evidence" value="ECO:0007669"/>
    <property type="project" value="InterPro"/>
</dbReference>
<dbReference type="Gene3D" id="3.30.390.50">
    <property type="entry name" value="CO dehydrogenase flavoprotein, C-terminal domain"/>
    <property type="match status" value="1"/>
</dbReference>
<dbReference type="Pfam" id="PF03450">
    <property type="entry name" value="CO_deh_flav_C"/>
    <property type="match status" value="1"/>
</dbReference>
<dbReference type="GeneID" id="97671025"/>
<evidence type="ECO:0000259" key="4">
    <source>
        <dbReference type="PROSITE" id="PS51387"/>
    </source>
</evidence>
<dbReference type="RefSeq" id="WP_055111703.1">
    <property type="nucleotide sequence ID" value="NZ_CXWC01000011.1"/>
</dbReference>
<feature type="domain" description="FAD-binding PCMH-type" evidence="4">
    <location>
        <begin position="1"/>
        <end position="175"/>
    </location>
</feature>
<dbReference type="Gene3D" id="3.30.465.10">
    <property type="match status" value="1"/>
</dbReference>
<accession>A0A0M6ZVF3</accession>
<dbReference type="PANTHER" id="PTHR42659">
    <property type="entry name" value="XANTHINE DEHYDROGENASE SUBUNIT C-RELATED"/>
    <property type="match status" value="1"/>
</dbReference>
<dbReference type="STRING" id="311410.LA5095_00548"/>
<reference evidence="6" key="1">
    <citation type="submission" date="2015-07" db="EMBL/GenBank/DDBJ databases">
        <authorList>
            <person name="Rodrigo-Torres Lidia"/>
            <person name="Arahal R.David."/>
        </authorList>
    </citation>
    <scope>NUCLEOTIDE SEQUENCE [LARGE SCALE GENOMIC DNA]</scope>
    <source>
        <strain evidence="6">CECT 5096</strain>
    </source>
</reference>
<evidence type="ECO:0000256" key="1">
    <source>
        <dbReference type="ARBA" id="ARBA00022630"/>
    </source>
</evidence>
<dbReference type="AlphaFoldDB" id="A0A0M6ZVF3"/>
<keyword evidence="2" id="KW-0274">FAD</keyword>
<dbReference type="InterPro" id="IPR036683">
    <property type="entry name" value="CO_DH_flav_C_dom_sf"/>
</dbReference>
<protein>
    <submittedName>
        <fullName evidence="5">Carbon monoxide dehydrogenase medium chain</fullName>
        <ecNumber evidence="5">1.2.99.2</ecNumber>
    </submittedName>
</protein>
<dbReference type="PROSITE" id="PS51387">
    <property type="entry name" value="FAD_PCMH"/>
    <property type="match status" value="1"/>
</dbReference>
<evidence type="ECO:0000256" key="3">
    <source>
        <dbReference type="ARBA" id="ARBA00023002"/>
    </source>
</evidence>
<name>A0A0M6ZVF3_9HYPH</name>
<dbReference type="Proteomes" id="UP000049983">
    <property type="component" value="Unassembled WGS sequence"/>
</dbReference>
<dbReference type="InterPro" id="IPR002346">
    <property type="entry name" value="Mopterin_DH_FAD-bd"/>
</dbReference>
<dbReference type="EC" id="1.2.99.2" evidence="5"/>
<dbReference type="InterPro" id="IPR016169">
    <property type="entry name" value="FAD-bd_PCMH_sub2"/>
</dbReference>
<dbReference type="InterPro" id="IPR005107">
    <property type="entry name" value="CO_DH_flav_C"/>
</dbReference>
<dbReference type="SUPFAM" id="SSF55447">
    <property type="entry name" value="CO dehydrogenase flavoprotein C-terminal domain-like"/>
    <property type="match status" value="1"/>
</dbReference>
<dbReference type="InterPro" id="IPR016166">
    <property type="entry name" value="FAD-bd_PCMH"/>
</dbReference>
<dbReference type="InterPro" id="IPR051312">
    <property type="entry name" value="Diverse_Substr_Oxidored"/>
</dbReference>
<keyword evidence="3 5" id="KW-0560">Oxidoreductase</keyword>
<keyword evidence="1" id="KW-0285">Flavoprotein</keyword>
<proteinExistence type="predicted"/>
<dbReference type="OrthoDB" id="9814706at2"/>
<evidence type="ECO:0000256" key="2">
    <source>
        <dbReference type="ARBA" id="ARBA00022827"/>
    </source>
</evidence>
<dbReference type="PANTHER" id="PTHR42659:SF2">
    <property type="entry name" value="XANTHINE DEHYDROGENASE SUBUNIT C-RELATED"/>
    <property type="match status" value="1"/>
</dbReference>
<dbReference type="SMART" id="SM01092">
    <property type="entry name" value="CO_deh_flav_C"/>
    <property type="match status" value="1"/>
</dbReference>
<gene>
    <name evidence="5" type="primary">coxM_1</name>
    <name evidence="5" type="ORF">LA5096_03688</name>
</gene>
<keyword evidence="6" id="KW-1185">Reference proteome</keyword>
<dbReference type="EMBL" id="CXWC01000011">
    <property type="protein sequence ID" value="CTQ73511.1"/>
    <property type="molecule type" value="Genomic_DNA"/>
</dbReference>
<dbReference type="InterPro" id="IPR036318">
    <property type="entry name" value="FAD-bd_PCMH-like_sf"/>
</dbReference>
<dbReference type="Pfam" id="PF00941">
    <property type="entry name" value="FAD_binding_5"/>
    <property type="match status" value="1"/>
</dbReference>
<organism evidence="5 6">
    <name type="scientific">Roseibium album</name>
    <dbReference type="NCBI Taxonomy" id="311410"/>
    <lineage>
        <taxon>Bacteria</taxon>
        <taxon>Pseudomonadati</taxon>
        <taxon>Pseudomonadota</taxon>
        <taxon>Alphaproteobacteria</taxon>
        <taxon>Hyphomicrobiales</taxon>
        <taxon>Stappiaceae</taxon>
        <taxon>Roseibium</taxon>
    </lineage>
</organism>
<evidence type="ECO:0000313" key="6">
    <source>
        <dbReference type="Proteomes" id="UP000049983"/>
    </source>
</evidence>
<sequence>MVTITTVDTLQEAAASSGQGSSLLGGGTLLMRGVNYGDQDVSRIVRLRQPTPLAGISSEGERIRLGAFATMATIMKSGDTAFLHPVARAVGGPAIRNMATVGGNIFAPHPYGDFAVALLVLDARLRMSDGSEMDLDRLLPVRDTETRLVESVSALRPAGDDFRFLKVTRVKPRGASVLSIAAWLPRRAGRVSGARVAFGAMAPTPVRVPEVEAALEGVNLDQNGIERALQSVANNLNPPDDSLASGWYRKAVAPVHLGRLLLGQGTR</sequence>
<evidence type="ECO:0000313" key="5">
    <source>
        <dbReference type="EMBL" id="CTQ73511.1"/>
    </source>
</evidence>
<dbReference type="GO" id="GO:0016491">
    <property type="term" value="F:oxidoreductase activity"/>
    <property type="evidence" value="ECO:0007669"/>
    <property type="project" value="UniProtKB-KW"/>
</dbReference>
<dbReference type="SUPFAM" id="SSF56176">
    <property type="entry name" value="FAD-binding/transporter-associated domain-like"/>
    <property type="match status" value="1"/>
</dbReference>